<organism evidence="3 4">
    <name type="scientific">Austropuccinia psidii MF-1</name>
    <dbReference type="NCBI Taxonomy" id="1389203"/>
    <lineage>
        <taxon>Eukaryota</taxon>
        <taxon>Fungi</taxon>
        <taxon>Dikarya</taxon>
        <taxon>Basidiomycota</taxon>
        <taxon>Pucciniomycotina</taxon>
        <taxon>Pucciniomycetes</taxon>
        <taxon>Pucciniales</taxon>
        <taxon>Sphaerophragmiaceae</taxon>
        <taxon>Austropuccinia</taxon>
    </lineage>
</organism>
<sequence>MQLFAFCFLTSFGFFTRSSVLPGFNHLDLNRRAIFGSCLTPVISLIDDKGWFLLIFFQRADLILRRFFIPRRIGTQKFASKQSQFQAPATETIKETADAICVTLNSTCVVGKDLISQCQAASKAAQLKSDRKIQVETFNKLMDIGGLSTANVVGTNSSTVVSKKNVTQSTDGITVKNPATVNPKKNVTESGKPRKSNVIPGGTNETANGTHKKSPKTVSKYPFSLKLN</sequence>
<feature type="chain" id="PRO_5040169218" evidence="2">
    <location>
        <begin position="19"/>
        <end position="228"/>
    </location>
</feature>
<evidence type="ECO:0000313" key="3">
    <source>
        <dbReference type="EMBL" id="MBW0533416.1"/>
    </source>
</evidence>
<evidence type="ECO:0000313" key="4">
    <source>
        <dbReference type="Proteomes" id="UP000765509"/>
    </source>
</evidence>
<proteinExistence type="predicted"/>
<protein>
    <submittedName>
        <fullName evidence="3">Uncharacterized protein</fullName>
    </submittedName>
</protein>
<feature type="region of interest" description="Disordered" evidence="1">
    <location>
        <begin position="173"/>
        <end position="228"/>
    </location>
</feature>
<evidence type="ECO:0000256" key="1">
    <source>
        <dbReference type="SAM" id="MobiDB-lite"/>
    </source>
</evidence>
<keyword evidence="2" id="KW-0732">Signal</keyword>
<keyword evidence="4" id="KW-1185">Reference proteome</keyword>
<dbReference type="AlphaFoldDB" id="A0A9Q3F406"/>
<reference evidence="3" key="1">
    <citation type="submission" date="2021-03" db="EMBL/GenBank/DDBJ databases">
        <title>Draft genome sequence of rust myrtle Austropuccinia psidii MF-1, a brazilian biotype.</title>
        <authorList>
            <person name="Quecine M.C."/>
            <person name="Pachon D.M.R."/>
            <person name="Bonatelli M.L."/>
            <person name="Correr F.H."/>
            <person name="Franceschini L.M."/>
            <person name="Leite T.F."/>
            <person name="Margarido G.R.A."/>
            <person name="Almeida C.A."/>
            <person name="Ferrarezi J.A."/>
            <person name="Labate C.A."/>
        </authorList>
    </citation>
    <scope>NUCLEOTIDE SEQUENCE</scope>
    <source>
        <strain evidence="3">MF-1</strain>
    </source>
</reference>
<evidence type="ECO:0000256" key="2">
    <source>
        <dbReference type="SAM" id="SignalP"/>
    </source>
</evidence>
<dbReference type="Proteomes" id="UP000765509">
    <property type="component" value="Unassembled WGS sequence"/>
</dbReference>
<comment type="caution">
    <text evidence="3">The sequence shown here is derived from an EMBL/GenBank/DDBJ whole genome shotgun (WGS) entry which is preliminary data.</text>
</comment>
<feature type="compositionally biased region" description="Polar residues" evidence="1">
    <location>
        <begin position="173"/>
        <end position="189"/>
    </location>
</feature>
<feature type="signal peptide" evidence="2">
    <location>
        <begin position="1"/>
        <end position="18"/>
    </location>
</feature>
<dbReference type="EMBL" id="AVOT02038520">
    <property type="protein sequence ID" value="MBW0533416.1"/>
    <property type="molecule type" value="Genomic_DNA"/>
</dbReference>
<gene>
    <name evidence="3" type="ORF">O181_073131</name>
</gene>
<name>A0A9Q3F406_9BASI</name>
<accession>A0A9Q3F406</accession>